<dbReference type="Pfam" id="PF06841">
    <property type="entry name" value="Phage_T4_gp19"/>
    <property type="match status" value="1"/>
</dbReference>
<dbReference type="PATRIC" id="fig|69222.5.peg.2980"/>
<dbReference type="Proteomes" id="UP000019918">
    <property type="component" value="Unassembled WGS sequence"/>
</dbReference>
<dbReference type="InterPro" id="IPR011747">
    <property type="entry name" value="CHP02241"/>
</dbReference>
<keyword evidence="2" id="KW-1185">Reference proteome</keyword>
<dbReference type="PANTHER" id="PTHR38009:SF1">
    <property type="entry name" value="CONSERVED HYPOTHETICAL PHAGE TAIL PROTEIN"/>
    <property type="match status" value="1"/>
</dbReference>
<dbReference type="NCBIfam" id="TIGR02241">
    <property type="entry name" value="conserved hypothetical phage tail region protein"/>
    <property type="match status" value="1"/>
</dbReference>
<dbReference type="GO" id="GO:0005198">
    <property type="term" value="F:structural molecule activity"/>
    <property type="evidence" value="ECO:0007669"/>
    <property type="project" value="InterPro"/>
</dbReference>
<evidence type="ECO:0000313" key="1">
    <source>
        <dbReference type="EMBL" id="EXU74928.1"/>
    </source>
</evidence>
<dbReference type="STRING" id="69222.BG55_14515"/>
<dbReference type="PANTHER" id="PTHR38009">
    <property type="entry name" value="CONSERVED HYPOTHETICAL PHAGE TAIL PROTEIN"/>
    <property type="match status" value="1"/>
</dbReference>
<dbReference type="EMBL" id="JFHN01000053">
    <property type="protein sequence ID" value="EXU74928.1"/>
    <property type="molecule type" value="Genomic_DNA"/>
</dbReference>
<organism evidence="1 2">
    <name type="scientific">Erwinia mallotivora</name>
    <dbReference type="NCBI Taxonomy" id="69222"/>
    <lineage>
        <taxon>Bacteria</taxon>
        <taxon>Pseudomonadati</taxon>
        <taxon>Pseudomonadota</taxon>
        <taxon>Gammaproteobacteria</taxon>
        <taxon>Enterobacterales</taxon>
        <taxon>Erwiniaceae</taxon>
        <taxon>Erwinia</taxon>
    </lineage>
</organism>
<dbReference type="InterPro" id="IPR010667">
    <property type="entry name" value="Phage_T4_Gp19"/>
</dbReference>
<evidence type="ECO:0000313" key="2">
    <source>
        <dbReference type="Proteomes" id="UP000019918"/>
    </source>
</evidence>
<reference evidence="1 2" key="1">
    <citation type="submission" date="2014-02" db="EMBL/GenBank/DDBJ databases">
        <title>Draft genome of Erwinia mallotivora strain BT-MARDI, a papaya dieback pathogen.</title>
        <authorList>
            <person name="Redzuan R."/>
            <person name="Abu Bakar N."/>
            <person name="Badrun R."/>
            <person name="Mohd Raih M.F."/>
            <person name="Rozano L."/>
            <person name="Mat Amin N."/>
        </authorList>
    </citation>
    <scope>NUCLEOTIDE SEQUENCE [LARGE SCALE GENOMIC DNA]</scope>
    <source>
        <strain evidence="1 2">BT-MARDI</strain>
    </source>
</reference>
<name>A0A014N687_9GAMM</name>
<protein>
    <submittedName>
        <fullName evidence="1">Phage tail protein</fullName>
    </submittedName>
</protein>
<accession>A0A014N687</accession>
<dbReference type="RefSeq" id="WP_034938458.1">
    <property type="nucleotide sequence ID" value="NZ_JBHLYB010000201.1"/>
</dbReference>
<dbReference type="AlphaFoldDB" id="A0A014N687"/>
<dbReference type="OrthoDB" id="9790161at2"/>
<proteinExistence type="predicted"/>
<comment type="caution">
    <text evidence="1">The sequence shown here is derived from an EMBL/GenBank/DDBJ whole genome shotgun (WGS) entry which is preliminary data.</text>
</comment>
<sequence length="156" mass="17060">MADDGSAQSETVWPMPKFHFEVKWDGGAGAGMVSAFQEVSGLDLESQPIEYRAGNSPVFSTIKMPGLIKTGNVTLKKGIFKSDNKFYTWYSKIKMNTIARTAVTINLLDESGAPVMSWKLKNAWPTKVTGTDLKSDSNEVAVETIELAHEGLEISV</sequence>
<gene>
    <name evidence="1" type="ORF">BG55_14515</name>
</gene>